<dbReference type="Pfam" id="PF06821">
    <property type="entry name" value="Ser_hydrolase"/>
    <property type="match status" value="1"/>
</dbReference>
<dbReference type="GO" id="GO:0016787">
    <property type="term" value="F:hydrolase activity"/>
    <property type="evidence" value="ECO:0007669"/>
    <property type="project" value="UniProtKB-KW"/>
</dbReference>
<keyword evidence="2" id="KW-1185">Reference proteome</keyword>
<dbReference type="InterPro" id="IPR010662">
    <property type="entry name" value="RBBP9/YdeN"/>
</dbReference>
<proteinExistence type="predicted"/>
<organism evidence="1 2">
    <name type="scientific">Pseudaquabacterium rugosum</name>
    <dbReference type="NCBI Taxonomy" id="2984194"/>
    <lineage>
        <taxon>Bacteria</taxon>
        <taxon>Pseudomonadati</taxon>
        <taxon>Pseudomonadota</taxon>
        <taxon>Betaproteobacteria</taxon>
        <taxon>Burkholderiales</taxon>
        <taxon>Sphaerotilaceae</taxon>
        <taxon>Pseudaquabacterium</taxon>
    </lineage>
</organism>
<dbReference type="Gene3D" id="3.40.50.1820">
    <property type="entry name" value="alpha/beta hydrolase"/>
    <property type="match status" value="1"/>
</dbReference>
<sequence>MARCRVLTLPGWQGSGPGHWQSRWEALYPAQVERLEQDDWWWPRRGDWMARLDETVRDAAAHDPGRPVLLAAHSLGCLLVARWAAWAGRHAPVAGALLVAPPDLARDDRPPQLAPWADVARQRLPFPAVLVASEDDPWCVPSRAHALAADWGARRVSAGAAGHLNADSALGDWPAGWALLRTLAPGAVPI</sequence>
<protein>
    <submittedName>
        <fullName evidence="1">Alpha/beta hydrolase</fullName>
    </submittedName>
</protein>
<accession>A0ABU9BEN1</accession>
<keyword evidence="1" id="KW-0378">Hydrolase</keyword>
<gene>
    <name evidence="1" type="ORF">AACH11_15695</name>
</gene>
<evidence type="ECO:0000313" key="1">
    <source>
        <dbReference type="EMBL" id="MEK8027407.1"/>
    </source>
</evidence>
<dbReference type="SUPFAM" id="SSF53474">
    <property type="entry name" value="alpha/beta-Hydrolases"/>
    <property type="match status" value="1"/>
</dbReference>
<dbReference type="InterPro" id="IPR029058">
    <property type="entry name" value="AB_hydrolase_fold"/>
</dbReference>
<comment type="caution">
    <text evidence="1">The sequence shown here is derived from an EMBL/GenBank/DDBJ whole genome shotgun (WGS) entry which is preliminary data.</text>
</comment>
<name>A0ABU9BEN1_9BURK</name>
<dbReference type="Proteomes" id="UP001368500">
    <property type="component" value="Unassembled WGS sequence"/>
</dbReference>
<reference evidence="1 2" key="1">
    <citation type="submission" date="2024-04" db="EMBL/GenBank/DDBJ databases">
        <title>Novel species of the genus Ideonella isolated from streams.</title>
        <authorList>
            <person name="Lu H."/>
        </authorList>
    </citation>
    <scope>NUCLEOTIDE SEQUENCE [LARGE SCALE GENOMIC DNA]</scope>
    <source>
        <strain evidence="1 2">BYS139W</strain>
    </source>
</reference>
<evidence type="ECO:0000313" key="2">
    <source>
        <dbReference type="Proteomes" id="UP001368500"/>
    </source>
</evidence>
<dbReference type="EMBL" id="JBBUTF010000014">
    <property type="protein sequence ID" value="MEK8027407.1"/>
    <property type="molecule type" value="Genomic_DNA"/>
</dbReference>